<comment type="function">
    <text evidence="2">Catalyzes the Claisen rearrangement of chorismate to prephenate and the decarboxylation/dehydration of prephenate to phenylpyruvate.</text>
</comment>
<feature type="site" description="Essential for prephenate dehydratase activity" evidence="19">
    <location>
        <position position="287"/>
    </location>
</feature>
<dbReference type="InterPro" id="IPR002701">
    <property type="entry name" value="CM_II_prokaryot"/>
</dbReference>
<evidence type="ECO:0000256" key="19">
    <source>
        <dbReference type="PIRSR" id="PIRSR001500-2"/>
    </source>
</evidence>
<evidence type="ECO:0000256" key="3">
    <source>
        <dbReference type="ARBA" id="ARBA00004496"/>
    </source>
</evidence>
<dbReference type="GO" id="GO:0004664">
    <property type="term" value="F:prephenate dehydratase activity"/>
    <property type="evidence" value="ECO:0007669"/>
    <property type="project" value="UniProtKB-EC"/>
</dbReference>
<dbReference type="PROSITE" id="PS51671">
    <property type="entry name" value="ACT"/>
    <property type="match status" value="1"/>
</dbReference>
<evidence type="ECO:0000256" key="12">
    <source>
        <dbReference type="ARBA" id="ARBA00023222"/>
    </source>
</evidence>
<comment type="catalytic activity">
    <reaction evidence="1">
        <text>chorismate = prephenate</text>
        <dbReference type="Rhea" id="RHEA:13897"/>
        <dbReference type="ChEBI" id="CHEBI:29748"/>
        <dbReference type="ChEBI" id="CHEBI:29934"/>
        <dbReference type="EC" id="5.4.99.5"/>
    </reaction>
</comment>
<sequence length="387" mass="44010">MKDLETLRKEIDTIDAQLIALYEQRMDAVMGVAEFKSKHSIPILNDSREAEVIKKNLKLLQNMEYVKPTEELLKSIMTISRNFQSKKIFSNTEDDSVTSCDKFQYTTKDDEATGNYTIGFQGVPGSFSEEALISYFGETVQSKNFNEFEDVFEALKNEEIHYGVLPVENSSTGGINEVYDLLRKYGLYIVGETCIKVSHNLLGVSGTKIDDIKEVYSHPQAFEQSSTFFKEHPNLKLIPYYNTAISAKLVSEKNIRTISAVASEKAAKLYNLEIIAKDINYNTHNYTRFIIVSKNLEINKQCDKISVVITVPHKTGSLYNILSNFAENNLNMMKIESRPIEGKPWEYFFYIDFEGNIANTKIQSALSLIDGNSSYFKLLGNYKCTTL</sequence>
<organism evidence="23 24">
    <name type="scientific">Clostridium acidisoli DSM 12555</name>
    <dbReference type="NCBI Taxonomy" id="1121291"/>
    <lineage>
        <taxon>Bacteria</taxon>
        <taxon>Bacillati</taxon>
        <taxon>Bacillota</taxon>
        <taxon>Clostridia</taxon>
        <taxon>Eubacteriales</taxon>
        <taxon>Clostridiaceae</taxon>
        <taxon>Clostridium</taxon>
    </lineage>
</organism>
<evidence type="ECO:0000256" key="7">
    <source>
        <dbReference type="ARBA" id="ARBA00014401"/>
    </source>
</evidence>
<gene>
    <name evidence="23" type="ORF">SAMN02745134_03221</name>
</gene>
<dbReference type="Gene3D" id="1.20.59.10">
    <property type="entry name" value="Chorismate mutase"/>
    <property type="match status" value="1"/>
</dbReference>
<dbReference type="Gene3D" id="3.40.190.10">
    <property type="entry name" value="Periplasmic binding protein-like II"/>
    <property type="match status" value="2"/>
</dbReference>
<dbReference type="PROSITE" id="PS51168">
    <property type="entry name" value="CHORISMATE_MUT_2"/>
    <property type="match status" value="1"/>
</dbReference>
<dbReference type="PANTHER" id="PTHR21022:SF19">
    <property type="entry name" value="PREPHENATE DEHYDRATASE-RELATED"/>
    <property type="match status" value="1"/>
</dbReference>
<evidence type="ECO:0000313" key="24">
    <source>
        <dbReference type="Proteomes" id="UP000192468"/>
    </source>
</evidence>
<accession>A0A1W1XUP1</accession>
<dbReference type="NCBIfam" id="NF008865">
    <property type="entry name" value="PRK11898.1"/>
    <property type="match status" value="1"/>
</dbReference>
<evidence type="ECO:0000256" key="18">
    <source>
        <dbReference type="ARBA" id="ARBA00047848"/>
    </source>
</evidence>
<evidence type="ECO:0000256" key="5">
    <source>
        <dbReference type="ARBA" id="ARBA00004817"/>
    </source>
</evidence>
<dbReference type="Gene3D" id="3.30.70.260">
    <property type="match status" value="1"/>
</dbReference>
<dbReference type="PROSITE" id="PS51171">
    <property type="entry name" value="PREPHENATE_DEHYDR_3"/>
    <property type="match status" value="1"/>
</dbReference>
<dbReference type="Pfam" id="PF01817">
    <property type="entry name" value="CM_2"/>
    <property type="match status" value="1"/>
</dbReference>
<comment type="pathway">
    <text evidence="4">Amino-acid biosynthesis; L-phenylalanine biosynthesis; phenylpyruvate from prephenate: step 1/1.</text>
</comment>
<dbReference type="UniPathway" id="UPA00121">
    <property type="reaction ID" value="UER00345"/>
</dbReference>
<keyword evidence="10" id="KW-0028">Amino-acid biosynthesis</keyword>
<keyword evidence="12" id="KW-0584">Phenylalanine biosynthesis</keyword>
<evidence type="ECO:0000256" key="8">
    <source>
        <dbReference type="ARBA" id="ARBA00021872"/>
    </source>
</evidence>
<reference evidence="23 24" key="1">
    <citation type="submission" date="2017-04" db="EMBL/GenBank/DDBJ databases">
        <authorList>
            <person name="Afonso C.L."/>
            <person name="Miller P.J."/>
            <person name="Scott M.A."/>
            <person name="Spackman E."/>
            <person name="Goraichik I."/>
            <person name="Dimitrov K.M."/>
            <person name="Suarez D.L."/>
            <person name="Swayne D.E."/>
        </authorList>
    </citation>
    <scope>NUCLEOTIDE SEQUENCE [LARGE SCALE GENOMIC DNA]</scope>
    <source>
        <strain evidence="23 24">DSM 12555</strain>
    </source>
</reference>
<proteinExistence type="predicted"/>
<evidence type="ECO:0000256" key="6">
    <source>
        <dbReference type="ARBA" id="ARBA00013147"/>
    </source>
</evidence>
<evidence type="ECO:0000259" key="22">
    <source>
        <dbReference type="PROSITE" id="PS51671"/>
    </source>
</evidence>
<dbReference type="GO" id="GO:0046417">
    <property type="term" value="P:chorismate metabolic process"/>
    <property type="evidence" value="ECO:0007669"/>
    <property type="project" value="InterPro"/>
</dbReference>
<dbReference type="AlphaFoldDB" id="A0A1W1XUP1"/>
<dbReference type="OrthoDB" id="9802281at2"/>
<evidence type="ECO:0000256" key="9">
    <source>
        <dbReference type="ARBA" id="ARBA00022490"/>
    </source>
</evidence>
<dbReference type="RefSeq" id="WP_084117204.1">
    <property type="nucleotide sequence ID" value="NZ_FWXH01000018.1"/>
</dbReference>
<dbReference type="SUPFAM" id="SSF55021">
    <property type="entry name" value="ACT-like"/>
    <property type="match status" value="1"/>
</dbReference>
<name>A0A1W1XUP1_9CLOT</name>
<dbReference type="EC" id="4.2.1.51" evidence="6"/>
<dbReference type="InterPro" id="IPR011279">
    <property type="entry name" value="Chorismate_mutase_GmP"/>
</dbReference>
<dbReference type="PIRSF" id="PIRSF001500">
    <property type="entry name" value="Chor_mut_pdt_Ppr"/>
    <property type="match status" value="1"/>
</dbReference>
<dbReference type="InterPro" id="IPR001086">
    <property type="entry name" value="Preph_deHydtase"/>
</dbReference>
<dbReference type="EMBL" id="FWXH01000018">
    <property type="protein sequence ID" value="SMC27554.1"/>
    <property type="molecule type" value="Genomic_DNA"/>
</dbReference>
<dbReference type="SMART" id="SM00830">
    <property type="entry name" value="CM_2"/>
    <property type="match status" value="1"/>
</dbReference>
<feature type="domain" description="Prephenate dehydratase" evidence="21">
    <location>
        <begin position="117"/>
        <end position="294"/>
    </location>
</feature>
<evidence type="ECO:0000256" key="2">
    <source>
        <dbReference type="ARBA" id="ARBA00002364"/>
    </source>
</evidence>
<comment type="pathway">
    <text evidence="5">Metabolic intermediate biosynthesis; prephenate biosynthesis; prephenate from chorismate: step 1/1.</text>
</comment>
<keyword evidence="24" id="KW-1185">Reference proteome</keyword>
<dbReference type="InterPro" id="IPR036979">
    <property type="entry name" value="CM_dom_sf"/>
</dbReference>
<dbReference type="Pfam" id="PF00800">
    <property type="entry name" value="PDT"/>
    <property type="match status" value="1"/>
</dbReference>
<dbReference type="InterPro" id="IPR045865">
    <property type="entry name" value="ACT-like_dom_sf"/>
</dbReference>
<evidence type="ECO:0000259" key="20">
    <source>
        <dbReference type="PROSITE" id="PS51168"/>
    </source>
</evidence>
<evidence type="ECO:0000256" key="11">
    <source>
        <dbReference type="ARBA" id="ARBA00023141"/>
    </source>
</evidence>
<dbReference type="SUPFAM" id="SSF53850">
    <property type="entry name" value="Periplasmic binding protein-like II"/>
    <property type="match status" value="1"/>
</dbReference>
<dbReference type="PANTHER" id="PTHR21022">
    <property type="entry name" value="PREPHENATE DEHYDRATASE P PROTEIN"/>
    <property type="match status" value="1"/>
</dbReference>
<dbReference type="STRING" id="1121291.SAMN02745134_03221"/>
<evidence type="ECO:0000256" key="14">
    <source>
        <dbReference type="ARBA" id="ARBA00023239"/>
    </source>
</evidence>
<comment type="catalytic activity">
    <reaction evidence="18">
        <text>prephenate + H(+) = 3-phenylpyruvate + CO2 + H2O</text>
        <dbReference type="Rhea" id="RHEA:21648"/>
        <dbReference type="ChEBI" id="CHEBI:15377"/>
        <dbReference type="ChEBI" id="CHEBI:15378"/>
        <dbReference type="ChEBI" id="CHEBI:16526"/>
        <dbReference type="ChEBI" id="CHEBI:18005"/>
        <dbReference type="ChEBI" id="CHEBI:29934"/>
        <dbReference type="EC" id="4.2.1.51"/>
    </reaction>
</comment>
<dbReference type="CDD" id="cd04905">
    <property type="entry name" value="ACT_CM-PDT"/>
    <property type="match status" value="1"/>
</dbReference>
<dbReference type="CDD" id="cd13631">
    <property type="entry name" value="PBP2_Ct-PDT_like"/>
    <property type="match status" value="1"/>
</dbReference>
<feature type="domain" description="ACT" evidence="22">
    <location>
        <begin position="306"/>
        <end position="383"/>
    </location>
</feature>
<evidence type="ECO:0000313" key="23">
    <source>
        <dbReference type="EMBL" id="SMC27554.1"/>
    </source>
</evidence>
<keyword evidence="14" id="KW-0456">Lyase</keyword>
<dbReference type="Proteomes" id="UP000192468">
    <property type="component" value="Unassembled WGS sequence"/>
</dbReference>
<protein>
    <recommendedName>
        <fullName evidence="7">Bifunctional chorismate mutase/prephenate dehydratase</fullName>
        <ecNumber evidence="6">4.2.1.51</ecNumber>
    </recommendedName>
    <alternativeName>
        <fullName evidence="17">Chorismate mutase-prephenate dehydratase</fullName>
    </alternativeName>
    <alternativeName>
        <fullName evidence="8">Prephenate dehydratase</fullName>
    </alternativeName>
    <alternativeName>
        <fullName evidence="16">p-protein</fullName>
    </alternativeName>
</protein>
<dbReference type="SUPFAM" id="SSF48600">
    <property type="entry name" value="Chorismate mutase II"/>
    <property type="match status" value="1"/>
</dbReference>
<evidence type="ECO:0000259" key="21">
    <source>
        <dbReference type="PROSITE" id="PS51171"/>
    </source>
</evidence>
<dbReference type="GO" id="GO:0009094">
    <property type="term" value="P:L-phenylalanine biosynthetic process"/>
    <property type="evidence" value="ECO:0007669"/>
    <property type="project" value="UniProtKB-UniPathway"/>
</dbReference>
<evidence type="ECO:0000256" key="17">
    <source>
        <dbReference type="ARBA" id="ARBA00031520"/>
    </source>
</evidence>
<keyword evidence="15" id="KW-0511">Multifunctional enzyme</keyword>
<evidence type="ECO:0000256" key="13">
    <source>
        <dbReference type="ARBA" id="ARBA00023235"/>
    </source>
</evidence>
<dbReference type="InterPro" id="IPR008242">
    <property type="entry name" value="Chor_mutase/pphenate_deHydtase"/>
</dbReference>
<dbReference type="UniPathway" id="UPA00120">
    <property type="reaction ID" value="UER00203"/>
</dbReference>
<comment type="subcellular location">
    <subcellularLocation>
        <location evidence="3">Cytoplasm</location>
    </subcellularLocation>
</comment>
<keyword evidence="11" id="KW-0057">Aromatic amino acid biosynthesis</keyword>
<keyword evidence="9" id="KW-0963">Cytoplasm</keyword>
<evidence type="ECO:0000256" key="15">
    <source>
        <dbReference type="ARBA" id="ARBA00023268"/>
    </source>
</evidence>
<evidence type="ECO:0000256" key="16">
    <source>
        <dbReference type="ARBA" id="ARBA00031175"/>
    </source>
</evidence>
<evidence type="ECO:0000256" key="1">
    <source>
        <dbReference type="ARBA" id="ARBA00000824"/>
    </source>
</evidence>
<evidence type="ECO:0000256" key="4">
    <source>
        <dbReference type="ARBA" id="ARBA00004741"/>
    </source>
</evidence>
<dbReference type="GO" id="GO:0004106">
    <property type="term" value="F:chorismate mutase activity"/>
    <property type="evidence" value="ECO:0007669"/>
    <property type="project" value="UniProtKB-EC"/>
</dbReference>
<keyword evidence="13" id="KW-0413">Isomerase</keyword>
<dbReference type="NCBIfam" id="TIGR01805">
    <property type="entry name" value="CM_mono_grmpos"/>
    <property type="match status" value="1"/>
</dbReference>
<dbReference type="GO" id="GO:0005737">
    <property type="term" value="C:cytoplasm"/>
    <property type="evidence" value="ECO:0007669"/>
    <property type="project" value="UniProtKB-SubCell"/>
</dbReference>
<feature type="domain" description="Chorismate mutase" evidence="20">
    <location>
        <begin position="1"/>
        <end position="88"/>
    </location>
</feature>
<evidence type="ECO:0000256" key="10">
    <source>
        <dbReference type="ARBA" id="ARBA00022605"/>
    </source>
</evidence>
<dbReference type="InterPro" id="IPR002912">
    <property type="entry name" value="ACT_dom"/>
</dbReference>
<dbReference type="InterPro" id="IPR036263">
    <property type="entry name" value="Chorismate_II_sf"/>
</dbReference>